<keyword evidence="1" id="KW-0472">Membrane</keyword>
<evidence type="ECO:0000313" key="4">
    <source>
        <dbReference type="RefSeq" id="XP_005177973.1"/>
    </source>
</evidence>
<dbReference type="eggNOG" id="KOG2699">
    <property type="taxonomic scope" value="Eukaryota"/>
</dbReference>
<dbReference type="VEuPathDB" id="VectorBase:MDOA014459"/>
<gene>
    <name evidence="2" type="primary">101892431</name>
    <name evidence="4" type="synonym">LOC101892431</name>
</gene>
<feature type="transmembrane region" description="Helical" evidence="1">
    <location>
        <begin position="51"/>
        <end position="70"/>
    </location>
</feature>
<dbReference type="OrthoDB" id="6411732at2759"/>
<organism evidence="2">
    <name type="scientific">Musca domestica</name>
    <name type="common">House fly</name>
    <dbReference type="NCBI Taxonomy" id="7370"/>
    <lineage>
        <taxon>Eukaryota</taxon>
        <taxon>Metazoa</taxon>
        <taxon>Ecdysozoa</taxon>
        <taxon>Arthropoda</taxon>
        <taxon>Hexapoda</taxon>
        <taxon>Insecta</taxon>
        <taxon>Pterygota</taxon>
        <taxon>Neoptera</taxon>
        <taxon>Endopterygota</taxon>
        <taxon>Diptera</taxon>
        <taxon>Brachycera</taxon>
        <taxon>Muscomorpha</taxon>
        <taxon>Muscoidea</taxon>
        <taxon>Muscidae</taxon>
        <taxon>Musca</taxon>
    </lineage>
</organism>
<dbReference type="Proteomes" id="UP001652621">
    <property type="component" value="Unplaced"/>
</dbReference>
<name>A0A1I8NES8_MUSDO</name>
<dbReference type="STRING" id="7370.A0A1I8NES8"/>
<dbReference type="RefSeq" id="XP_005177973.1">
    <property type="nucleotide sequence ID" value="XM_005177916.3"/>
</dbReference>
<dbReference type="EnsemblMetazoa" id="MDOA014459-RA">
    <property type="protein sequence ID" value="MDOA014459-PA"/>
    <property type="gene ID" value="MDOA014459"/>
</dbReference>
<dbReference type="GeneID" id="101892431"/>
<keyword evidence="1" id="KW-0812">Transmembrane</keyword>
<dbReference type="KEGG" id="mde:101892431"/>
<dbReference type="VEuPathDB" id="VectorBase:MDOMA2_003368"/>
<evidence type="ECO:0000313" key="2">
    <source>
        <dbReference type="EnsemblMetazoa" id="MDOA014459-PA"/>
    </source>
</evidence>
<evidence type="ECO:0000256" key="1">
    <source>
        <dbReference type="SAM" id="Phobius"/>
    </source>
</evidence>
<keyword evidence="1" id="KW-1133">Transmembrane helix</keyword>
<protein>
    <submittedName>
        <fullName evidence="4">Uncharacterized protein LOC101892431</fullName>
    </submittedName>
</protein>
<proteinExistence type="predicted"/>
<evidence type="ECO:0000313" key="3">
    <source>
        <dbReference type="Proteomes" id="UP001652621"/>
    </source>
</evidence>
<reference evidence="2" key="1">
    <citation type="submission" date="2020-05" db="UniProtKB">
        <authorList>
            <consortium name="EnsemblMetazoa"/>
        </authorList>
    </citation>
    <scope>IDENTIFICATION</scope>
    <source>
        <strain evidence="2">Aabys</strain>
    </source>
</reference>
<sequence length="110" mass="12792">MQSGESFRENLNRALQAFALHIERISQSSTLLLKDFFEKTDSIFTPLQRTLLNVLLVLLFCTIIIIGYSWKIYGKVINEKFVRPSTLKEIEELKLSVDKLKLPKEHSPRI</sequence>
<reference evidence="4" key="2">
    <citation type="submission" date="2025-04" db="UniProtKB">
        <authorList>
            <consortium name="RefSeq"/>
        </authorList>
    </citation>
    <scope>IDENTIFICATION</scope>
    <source>
        <strain evidence="4">Aabys</strain>
    </source>
</reference>
<keyword evidence="3" id="KW-1185">Reference proteome</keyword>
<dbReference type="AlphaFoldDB" id="A0A1I8NES8"/>
<accession>A0A1I8NES8</accession>